<keyword evidence="3" id="KW-0418">Kinase</keyword>
<gene>
    <name evidence="3" type="ORF">EIN_324190</name>
</gene>
<protein>
    <submittedName>
        <fullName evidence="3">Protein serine/threonine kinase, putative</fullName>
    </submittedName>
</protein>
<reference evidence="3 4" key="1">
    <citation type="submission" date="2012-10" db="EMBL/GenBank/DDBJ databases">
        <authorList>
            <person name="Zafar N."/>
            <person name="Inman J."/>
            <person name="Hall N."/>
            <person name="Lorenzi H."/>
            <person name="Caler E."/>
        </authorList>
    </citation>
    <scope>NUCLEOTIDE SEQUENCE [LARGE SCALE GENOMIC DNA]</scope>
    <source>
        <strain evidence="3 4">IP1</strain>
    </source>
</reference>
<dbReference type="AlphaFoldDB" id="L7FN70"/>
<dbReference type="PANTHER" id="PTHR45756">
    <property type="entry name" value="PALMITOYLTRANSFERASE"/>
    <property type="match status" value="1"/>
</dbReference>
<dbReference type="VEuPathDB" id="AmoebaDB:EIN_324190"/>
<dbReference type="EMBL" id="KB206366">
    <property type="protein sequence ID" value="ELP92501.1"/>
    <property type="molecule type" value="Genomic_DNA"/>
</dbReference>
<dbReference type="PROSITE" id="PS00107">
    <property type="entry name" value="PROTEIN_KINASE_ATP"/>
    <property type="match status" value="1"/>
</dbReference>
<keyword evidence="4" id="KW-1185">Reference proteome</keyword>
<dbReference type="GO" id="GO:0005524">
    <property type="term" value="F:ATP binding"/>
    <property type="evidence" value="ECO:0007669"/>
    <property type="project" value="UniProtKB-UniRule"/>
</dbReference>
<feature type="domain" description="Protein kinase" evidence="2">
    <location>
        <begin position="108"/>
        <end position="236"/>
    </location>
</feature>
<dbReference type="OrthoDB" id="10261027at2759"/>
<keyword evidence="3" id="KW-0808">Transferase</keyword>
<evidence type="ECO:0000259" key="2">
    <source>
        <dbReference type="PROSITE" id="PS50011"/>
    </source>
</evidence>
<dbReference type="GeneID" id="14891487"/>
<dbReference type="GO" id="GO:0004672">
    <property type="term" value="F:protein kinase activity"/>
    <property type="evidence" value="ECO:0007669"/>
    <property type="project" value="InterPro"/>
</dbReference>
<dbReference type="PANTHER" id="PTHR45756:SF1">
    <property type="entry name" value="PROTEIN KINASE DOMAIN CONTAINING PROTEIN"/>
    <property type="match status" value="1"/>
</dbReference>
<evidence type="ECO:0000313" key="4">
    <source>
        <dbReference type="Proteomes" id="UP000014680"/>
    </source>
</evidence>
<dbReference type="InterPro" id="IPR000719">
    <property type="entry name" value="Prot_kinase_dom"/>
</dbReference>
<name>L7FN70_ENTIV</name>
<accession>L7FN70</accession>
<evidence type="ECO:0000256" key="1">
    <source>
        <dbReference type="PROSITE-ProRule" id="PRU10141"/>
    </source>
</evidence>
<feature type="binding site" evidence="1">
    <location>
        <position position="136"/>
    </location>
    <ligand>
        <name>ATP</name>
        <dbReference type="ChEBI" id="CHEBI:30616"/>
    </ligand>
</feature>
<sequence>MKKLNIHFETLQGGICVSSKTVDFNSENDEIPVNTESREVFCVGNLNENVVKIQFTLMSNVDKFTLRVSPELISLKKGFACEFSMYLTPLCTFVGVTEKSTRIDYDELKEDKKLGEGSFGVVYKGTFRGNVVAIKKMKNFSNDDNSMEEFINEVDMLNKFRSDFIVHFYGAVFILSKVCLVTEFAQFGSLKDLMQHKKSEEVETKIRIKMLVDSSKGIAYLHENGILHRDIKPVIS</sequence>
<keyword evidence="1" id="KW-0547">Nucleotide-binding</keyword>
<dbReference type="Gene3D" id="1.10.510.10">
    <property type="entry name" value="Transferase(Phosphotransferase) domain 1"/>
    <property type="match status" value="1"/>
</dbReference>
<dbReference type="InterPro" id="IPR017441">
    <property type="entry name" value="Protein_kinase_ATP_BS"/>
</dbReference>
<dbReference type="Gene3D" id="3.30.200.20">
    <property type="entry name" value="Phosphorylase Kinase, domain 1"/>
    <property type="match status" value="1"/>
</dbReference>
<dbReference type="RefSeq" id="XP_004259272.1">
    <property type="nucleotide sequence ID" value="XM_004259224.1"/>
</dbReference>
<keyword evidence="1" id="KW-0067">ATP-binding</keyword>
<dbReference type="InterPro" id="IPR011009">
    <property type="entry name" value="Kinase-like_dom_sf"/>
</dbReference>
<dbReference type="PROSITE" id="PS50011">
    <property type="entry name" value="PROTEIN_KINASE_DOM"/>
    <property type="match status" value="1"/>
</dbReference>
<dbReference type="Pfam" id="PF07714">
    <property type="entry name" value="PK_Tyr_Ser-Thr"/>
    <property type="match status" value="1"/>
</dbReference>
<evidence type="ECO:0000313" key="3">
    <source>
        <dbReference type="EMBL" id="ELP92501.1"/>
    </source>
</evidence>
<dbReference type="InterPro" id="IPR001245">
    <property type="entry name" value="Ser-Thr/Tyr_kinase_cat_dom"/>
</dbReference>
<organism evidence="3 4">
    <name type="scientific">Entamoeba invadens IP1</name>
    <dbReference type="NCBI Taxonomy" id="370355"/>
    <lineage>
        <taxon>Eukaryota</taxon>
        <taxon>Amoebozoa</taxon>
        <taxon>Evosea</taxon>
        <taxon>Archamoebae</taxon>
        <taxon>Mastigamoebida</taxon>
        <taxon>Entamoebidae</taxon>
        <taxon>Entamoeba</taxon>
    </lineage>
</organism>
<dbReference type="KEGG" id="eiv:EIN_324190"/>
<dbReference type="SUPFAM" id="SSF56112">
    <property type="entry name" value="Protein kinase-like (PK-like)"/>
    <property type="match status" value="1"/>
</dbReference>
<proteinExistence type="predicted"/>
<dbReference type="InterPro" id="IPR053215">
    <property type="entry name" value="TKL_Ser/Thr_kinase"/>
</dbReference>
<dbReference type="Proteomes" id="UP000014680">
    <property type="component" value="Unassembled WGS sequence"/>
</dbReference>